<reference evidence="13 14" key="1">
    <citation type="journal article" date="2011" name="PLoS ONE">
        <title>The complete genome sequence of Thermoproteus tenax: a physiologically versatile member of the Crenarchaeota.</title>
        <authorList>
            <person name="Siebers B."/>
            <person name="Zaparty M."/>
            <person name="Raddatz G."/>
            <person name="Tjaden B."/>
            <person name="Albers S.V."/>
            <person name="Bell S.D."/>
            <person name="Blombach F."/>
            <person name="Kletzin A."/>
            <person name="Kyrpides N."/>
            <person name="Lanz C."/>
            <person name="Plagens A."/>
            <person name="Rampp M."/>
            <person name="Rosinus A."/>
            <person name="von Jan M."/>
            <person name="Makarova K.S."/>
            <person name="Klenk H.P."/>
            <person name="Schuster S.C."/>
            <person name="Hensel R."/>
        </authorList>
    </citation>
    <scope>NUCLEOTIDE SEQUENCE [LARGE SCALE GENOMIC DNA]</scope>
    <source>
        <strain evidence="14">ATCC 35583 / DSM 2078 / JCM 9277 / NBRC 100435 / Kra 1</strain>
    </source>
</reference>
<dbReference type="GO" id="GO:0005524">
    <property type="term" value="F:ATP binding"/>
    <property type="evidence" value="ECO:0007669"/>
    <property type="project" value="UniProtKB-KW"/>
</dbReference>
<dbReference type="InterPro" id="IPR000719">
    <property type="entry name" value="Prot_kinase_dom"/>
</dbReference>
<evidence type="ECO:0000256" key="2">
    <source>
        <dbReference type="ARBA" id="ARBA00012513"/>
    </source>
</evidence>
<dbReference type="PANTHER" id="PTHR12209:SF0">
    <property type="entry name" value="EKC_KEOPS COMPLEX SUBUNIT TP53RK"/>
    <property type="match status" value="1"/>
</dbReference>
<evidence type="ECO:0000256" key="6">
    <source>
        <dbReference type="ARBA" id="ARBA00022741"/>
    </source>
</evidence>
<keyword evidence="8" id="KW-0067">ATP-binding</keyword>
<dbReference type="GO" id="GO:0005829">
    <property type="term" value="C:cytosol"/>
    <property type="evidence" value="ECO:0007669"/>
    <property type="project" value="TreeGrafter"/>
</dbReference>
<accession>G4RKV4</accession>
<evidence type="ECO:0000256" key="8">
    <source>
        <dbReference type="ARBA" id="ARBA00022840"/>
    </source>
</evidence>
<dbReference type="eggNOG" id="arCOG01185">
    <property type="taxonomic scope" value="Archaea"/>
</dbReference>
<dbReference type="Gene3D" id="3.30.200.20">
    <property type="entry name" value="Phosphorylase Kinase, domain 1"/>
    <property type="match status" value="1"/>
</dbReference>
<organism evidence="13 14">
    <name type="scientific">Thermoproteus tenax (strain ATCC 35583 / DSM 2078 / JCM 9277 / NBRC 100435 / Kra 1)</name>
    <dbReference type="NCBI Taxonomy" id="768679"/>
    <lineage>
        <taxon>Archaea</taxon>
        <taxon>Thermoproteota</taxon>
        <taxon>Thermoprotei</taxon>
        <taxon>Thermoproteales</taxon>
        <taxon>Thermoproteaceae</taxon>
        <taxon>Thermoproteus</taxon>
    </lineage>
</organism>
<comment type="catalytic activity">
    <reaction evidence="9">
        <text>L-threonyl-[protein] + ATP = O-phospho-L-threonyl-[protein] + ADP + H(+)</text>
        <dbReference type="Rhea" id="RHEA:46608"/>
        <dbReference type="Rhea" id="RHEA-COMP:11060"/>
        <dbReference type="Rhea" id="RHEA-COMP:11605"/>
        <dbReference type="ChEBI" id="CHEBI:15378"/>
        <dbReference type="ChEBI" id="CHEBI:30013"/>
        <dbReference type="ChEBI" id="CHEBI:30616"/>
        <dbReference type="ChEBI" id="CHEBI:61977"/>
        <dbReference type="ChEBI" id="CHEBI:456216"/>
        <dbReference type="EC" id="2.7.11.1"/>
    </reaction>
</comment>
<dbReference type="AlphaFoldDB" id="G4RKV4"/>
<dbReference type="GO" id="GO:0000408">
    <property type="term" value="C:EKC/KEOPS complex"/>
    <property type="evidence" value="ECO:0007669"/>
    <property type="project" value="UniProtKB-ARBA"/>
</dbReference>
<dbReference type="PROSITE" id="PS50011">
    <property type="entry name" value="PROTEIN_KINASE_DOM"/>
    <property type="match status" value="1"/>
</dbReference>
<dbReference type="Pfam" id="PF01163">
    <property type="entry name" value="RIO1"/>
    <property type="match status" value="1"/>
</dbReference>
<gene>
    <name evidence="13" type="ordered locus">TTX_1572</name>
</gene>
<evidence type="ECO:0000256" key="9">
    <source>
        <dbReference type="ARBA" id="ARBA00047899"/>
    </source>
</evidence>
<dbReference type="HOGENOM" id="CLU_063953_2_0_2"/>
<evidence type="ECO:0000256" key="4">
    <source>
        <dbReference type="ARBA" id="ARBA00022679"/>
    </source>
</evidence>
<sequence length="211" mass="24188">MLYRYMKLIARGAEAELYEIDWFGMRAVMKIRRPKAYRDPELDRIIRTKRTLNEVRLMSRAHSAGIKVPAVYFFNPAEGVIIMQYIEGPTAKQLLETGKEDVLYEVGALVAKLHKIGIVHGDLALTNFIYQSGATPYIIDMGLGYFVEPKRAVLEYARDVNVLMRILDTYGHKSDEYKELFWSGYASVNELAEVVKKGVDVIRASARYVER</sequence>
<dbReference type="STRING" id="768679.TTX_1572"/>
<dbReference type="InterPro" id="IPR022495">
    <property type="entry name" value="Bud32"/>
</dbReference>
<evidence type="ECO:0000256" key="7">
    <source>
        <dbReference type="ARBA" id="ARBA00022777"/>
    </source>
</evidence>
<dbReference type="GO" id="GO:0004674">
    <property type="term" value="F:protein serine/threonine kinase activity"/>
    <property type="evidence" value="ECO:0007669"/>
    <property type="project" value="UniProtKB-KW"/>
</dbReference>
<dbReference type="InterPro" id="IPR011009">
    <property type="entry name" value="Kinase-like_dom_sf"/>
</dbReference>
<dbReference type="PROSITE" id="PS00109">
    <property type="entry name" value="PROTEIN_KINASE_TYR"/>
    <property type="match status" value="1"/>
</dbReference>
<dbReference type="InterPro" id="IPR008266">
    <property type="entry name" value="Tyr_kinase_AS"/>
</dbReference>
<dbReference type="FunFam" id="3.30.200.20:FF:000201">
    <property type="entry name" value="TP53-regulating kinase isoform X1"/>
    <property type="match status" value="1"/>
</dbReference>
<name>G4RKV4_THETK</name>
<proteinExistence type="inferred from homology"/>
<feature type="domain" description="Protein kinase" evidence="12">
    <location>
        <begin position="3"/>
        <end position="211"/>
    </location>
</feature>
<dbReference type="EMBL" id="FN869859">
    <property type="protein sequence ID" value="CCC82199.1"/>
    <property type="molecule type" value="Genomic_DNA"/>
</dbReference>
<evidence type="ECO:0000256" key="3">
    <source>
        <dbReference type="ARBA" id="ARBA00022527"/>
    </source>
</evidence>
<evidence type="ECO:0000256" key="10">
    <source>
        <dbReference type="ARBA" id="ARBA00048679"/>
    </source>
</evidence>
<evidence type="ECO:0000256" key="1">
    <source>
        <dbReference type="ARBA" id="ARBA00010630"/>
    </source>
</evidence>
<dbReference type="Gene3D" id="1.10.510.10">
    <property type="entry name" value="Transferase(Phosphotransferase) domain 1"/>
    <property type="match status" value="1"/>
</dbReference>
<keyword evidence="6" id="KW-0547">Nucleotide-binding</keyword>
<keyword evidence="5" id="KW-0819">tRNA processing</keyword>
<comment type="similarity">
    <text evidence="1">Belongs to the protein kinase superfamily. BUD32 family.</text>
</comment>
<dbReference type="NCBIfam" id="TIGR03724">
    <property type="entry name" value="arch_bud32"/>
    <property type="match status" value="1"/>
</dbReference>
<dbReference type="Proteomes" id="UP000002654">
    <property type="component" value="Chromosome"/>
</dbReference>
<dbReference type="GO" id="GO:0008033">
    <property type="term" value="P:tRNA processing"/>
    <property type="evidence" value="ECO:0007669"/>
    <property type="project" value="UniProtKB-KW"/>
</dbReference>
<dbReference type="EC" id="2.7.11.1" evidence="2"/>
<dbReference type="PANTHER" id="PTHR12209">
    <property type="entry name" value="NON-SPECIFIC SERINE/THREONINE PROTEIN KINASE"/>
    <property type="match status" value="1"/>
</dbReference>
<evidence type="ECO:0000313" key="14">
    <source>
        <dbReference type="Proteomes" id="UP000002654"/>
    </source>
</evidence>
<dbReference type="PATRIC" id="fig|768679.9.peg.1594"/>
<comment type="catalytic activity">
    <reaction evidence="10">
        <text>L-seryl-[protein] + ATP = O-phospho-L-seryl-[protein] + ADP + H(+)</text>
        <dbReference type="Rhea" id="RHEA:17989"/>
        <dbReference type="Rhea" id="RHEA-COMP:9863"/>
        <dbReference type="Rhea" id="RHEA-COMP:11604"/>
        <dbReference type="ChEBI" id="CHEBI:15378"/>
        <dbReference type="ChEBI" id="CHEBI:29999"/>
        <dbReference type="ChEBI" id="CHEBI:30616"/>
        <dbReference type="ChEBI" id="CHEBI:83421"/>
        <dbReference type="ChEBI" id="CHEBI:456216"/>
        <dbReference type="EC" id="2.7.11.1"/>
    </reaction>
</comment>
<keyword evidence="4" id="KW-0808">Transferase</keyword>
<keyword evidence="3 13" id="KW-0723">Serine/threonine-protein kinase</keyword>
<keyword evidence="14" id="KW-1185">Reference proteome</keyword>
<dbReference type="SUPFAM" id="SSF56112">
    <property type="entry name" value="Protein kinase-like (PK-like)"/>
    <property type="match status" value="1"/>
</dbReference>
<protein>
    <recommendedName>
        <fullName evidence="2">non-specific serine/threonine protein kinase</fullName>
        <ecNumber evidence="2">2.7.11.1</ecNumber>
    </recommendedName>
</protein>
<evidence type="ECO:0000256" key="11">
    <source>
        <dbReference type="ARBA" id="ARBA00065170"/>
    </source>
</evidence>
<keyword evidence="7 13" id="KW-0418">Kinase</keyword>
<comment type="subunit">
    <text evidence="11">Component of the KEOPS complex that consists of Kae1, Bud32, Cgi121 and Pcc1; the whole complex dimerizes.</text>
</comment>
<dbReference type="KEGG" id="ttn:TTX_1572"/>
<dbReference type="PaxDb" id="768679-TTX_1572"/>
<dbReference type="InterPro" id="IPR018934">
    <property type="entry name" value="RIO_dom"/>
</dbReference>
<evidence type="ECO:0000259" key="12">
    <source>
        <dbReference type="PROSITE" id="PS50011"/>
    </source>
</evidence>
<evidence type="ECO:0000313" key="13">
    <source>
        <dbReference type="EMBL" id="CCC82199.1"/>
    </source>
</evidence>
<evidence type="ECO:0000256" key="5">
    <source>
        <dbReference type="ARBA" id="ARBA00022694"/>
    </source>
</evidence>